<protein>
    <recommendedName>
        <fullName evidence="3">Flagellin</fullName>
    </recommendedName>
</protein>
<dbReference type="Proteomes" id="UP000199032">
    <property type="component" value="Unassembled WGS sequence"/>
</dbReference>
<reference evidence="6 7" key="1">
    <citation type="submission" date="2015-10" db="EMBL/GenBank/DDBJ databases">
        <authorList>
            <person name="Gilbert D.G."/>
        </authorList>
    </citation>
    <scope>NUCLEOTIDE SEQUENCE [LARGE SCALE GENOMIC DNA]</scope>
    <source>
        <strain evidence="6">COMA1</strain>
    </source>
</reference>
<evidence type="ECO:0000313" key="6">
    <source>
        <dbReference type="EMBL" id="CUS37721.1"/>
    </source>
</evidence>
<accession>A0A0S4LL85</accession>
<dbReference type="Gene3D" id="1.20.1330.10">
    <property type="entry name" value="f41 fragment of flagellin, N-terminal domain"/>
    <property type="match status" value="2"/>
</dbReference>
<evidence type="ECO:0000313" key="7">
    <source>
        <dbReference type="Proteomes" id="UP000199032"/>
    </source>
</evidence>
<dbReference type="RefSeq" id="WP_090750212.1">
    <property type="nucleotide sequence ID" value="NZ_CZQA01000010.1"/>
</dbReference>
<evidence type="ECO:0000256" key="3">
    <source>
        <dbReference type="RuleBase" id="RU362073"/>
    </source>
</evidence>
<sequence>MRVTEQQVFGFLVNSYQRSRSRALQLQEHLATGKQVLQPSDDPGRFHRIVGEKTTLAKLEQHLRNISSATVRLDLADTALQGTTSTLSRVRQLAVQYASDTNGAAERAAGGQEVKALLQHLLQLGNAEYDENQPVFGGTSRHGFAAGLPLSSPVTLTNAVTDTLTVTVDGVTSGTIDLTGGTETLTSSELAARVQSRINADTTLAVAGKSVSVRYEDARLVIVSDSEGASSTVDVSGGSARTLLGFNGGSSGNGGATFATTVATHVASTNSGGALISQGQVLNPSTTSYDNYVVRFSGATTFDVLNVSTPLSVSPNSANVGRVGVADAGVVDPQEITLDTYEIQFTSSSQYSVRNTTTGATLSSGNTYVSGGAIEFEGVRVVLSNAQGAGPVTGDRFTLALTSQTVLANQAYTAGAPITFDGIQFRITHSASAPAAGDLFHVTAHTRYAGDAGNQQIEVADGEVVSTGVRGDEAFSGSDVNLFDTVQQLLAALRGNFKAGIVESLDSLDRAISQVAAAQGDVGALTNRLESTSLALDDAKELATNTLSSFEDIDLARTISDLTLQEYAIQAAGASLGRIFDNTLLKYLR</sequence>
<feature type="domain" description="Flagellin N-terminal" evidence="4">
    <location>
        <begin position="15"/>
        <end position="127"/>
    </location>
</feature>
<keyword evidence="7" id="KW-1185">Reference proteome</keyword>
<evidence type="ECO:0000256" key="2">
    <source>
        <dbReference type="ARBA" id="ARBA00023143"/>
    </source>
</evidence>
<dbReference type="InterPro" id="IPR001492">
    <property type="entry name" value="Flagellin"/>
</dbReference>
<dbReference type="InterPro" id="IPR001029">
    <property type="entry name" value="Flagellin_N"/>
</dbReference>
<dbReference type="GO" id="GO:0005198">
    <property type="term" value="F:structural molecule activity"/>
    <property type="evidence" value="ECO:0007669"/>
    <property type="project" value="UniProtKB-UniRule"/>
</dbReference>
<dbReference type="SUPFAM" id="SSF64518">
    <property type="entry name" value="Phase 1 flagellin"/>
    <property type="match status" value="1"/>
</dbReference>
<keyword evidence="2 3" id="KW-0975">Bacterial flagellum</keyword>
<dbReference type="OrthoDB" id="9768249at2"/>
<dbReference type="PANTHER" id="PTHR42792:SF1">
    <property type="entry name" value="FLAGELLAR HOOK-ASSOCIATED PROTEIN 3"/>
    <property type="match status" value="1"/>
</dbReference>
<dbReference type="PANTHER" id="PTHR42792">
    <property type="entry name" value="FLAGELLIN"/>
    <property type="match status" value="1"/>
</dbReference>
<dbReference type="InterPro" id="IPR046358">
    <property type="entry name" value="Flagellin_C"/>
</dbReference>
<comment type="subcellular location">
    <subcellularLocation>
        <location evidence="3">Secreted</location>
    </subcellularLocation>
    <subcellularLocation>
        <location evidence="3">Bacterial flagellum</location>
    </subcellularLocation>
</comment>
<keyword evidence="3" id="KW-0964">Secreted</keyword>
<evidence type="ECO:0000256" key="1">
    <source>
        <dbReference type="ARBA" id="ARBA00005709"/>
    </source>
</evidence>
<name>A0A0S4LL85_9BACT</name>
<proteinExistence type="inferred from homology"/>
<dbReference type="AlphaFoldDB" id="A0A0S4LL85"/>
<dbReference type="EMBL" id="CZQA01000010">
    <property type="protein sequence ID" value="CUS37721.1"/>
    <property type="molecule type" value="Genomic_DNA"/>
</dbReference>
<comment type="function">
    <text evidence="3">Flagellin is the subunit protein which polymerizes to form the filaments of bacterial flagella.</text>
</comment>
<dbReference type="Pfam" id="PF00669">
    <property type="entry name" value="Flagellin_N"/>
    <property type="match status" value="1"/>
</dbReference>
<evidence type="ECO:0000259" key="4">
    <source>
        <dbReference type="Pfam" id="PF00669"/>
    </source>
</evidence>
<gene>
    <name evidence="6" type="ORF">COMA1_40220</name>
</gene>
<organism evidence="6 7">
    <name type="scientific">Candidatus Nitrospira nitrosa</name>
    <dbReference type="NCBI Taxonomy" id="1742972"/>
    <lineage>
        <taxon>Bacteria</taxon>
        <taxon>Pseudomonadati</taxon>
        <taxon>Nitrospirota</taxon>
        <taxon>Nitrospiria</taxon>
        <taxon>Nitrospirales</taxon>
        <taxon>Nitrospiraceae</taxon>
        <taxon>Nitrospira</taxon>
    </lineage>
</organism>
<dbReference type="Pfam" id="PF00700">
    <property type="entry name" value="Flagellin_C"/>
    <property type="match status" value="1"/>
</dbReference>
<comment type="similarity">
    <text evidence="1 3">Belongs to the bacterial flagellin family.</text>
</comment>
<feature type="domain" description="Flagellin C-terminal" evidence="5">
    <location>
        <begin position="506"/>
        <end position="588"/>
    </location>
</feature>
<dbReference type="STRING" id="1742972.COMA1_40220"/>
<dbReference type="GO" id="GO:0005576">
    <property type="term" value="C:extracellular region"/>
    <property type="evidence" value="ECO:0007669"/>
    <property type="project" value="UniProtKB-SubCell"/>
</dbReference>
<dbReference type="GO" id="GO:0009288">
    <property type="term" value="C:bacterial-type flagellum"/>
    <property type="evidence" value="ECO:0007669"/>
    <property type="project" value="UniProtKB-SubCell"/>
</dbReference>
<evidence type="ECO:0000259" key="5">
    <source>
        <dbReference type="Pfam" id="PF00700"/>
    </source>
</evidence>